<reference evidence="4" key="1">
    <citation type="submission" date="2018-05" db="EMBL/GenBank/DDBJ databases">
        <title>Draft genome sequence of Stemphylium lycopersici strain CIDEFI 213.</title>
        <authorList>
            <person name="Medina R."/>
            <person name="Franco M.E.E."/>
            <person name="Lucentini C.G."/>
            <person name="Saparrat M.C.N."/>
            <person name="Balatti P.A."/>
        </authorList>
    </citation>
    <scope>NUCLEOTIDE SEQUENCE [LARGE SCALE GENOMIC DNA]</scope>
    <source>
        <strain evidence="4">CIDEFI 213</strain>
    </source>
</reference>
<comment type="caution">
    <text evidence="3">The sequence shown here is derived from an EMBL/GenBank/DDBJ whole genome shotgun (WGS) entry which is preliminary data.</text>
</comment>
<keyword evidence="3" id="KW-0482">Metalloprotease</keyword>
<keyword evidence="2" id="KW-0732">Signal</keyword>
<dbReference type="AlphaFoldDB" id="A0A364MSI8"/>
<evidence type="ECO:0000313" key="3">
    <source>
        <dbReference type="EMBL" id="RAR00896.1"/>
    </source>
</evidence>
<protein>
    <submittedName>
        <fullName evidence="3">Zinc-dependent metalloprotease</fullName>
    </submittedName>
</protein>
<dbReference type="STRING" id="183478.A0A364MSI8"/>
<evidence type="ECO:0000313" key="4">
    <source>
        <dbReference type="Proteomes" id="UP000249619"/>
    </source>
</evidence>
<dbReference type="Proteomes" id="UP000249619">
    <property type="component" value="Unassembled WGS sequence"/>
</dbReference>
<feature type="signal peptide" evidence="2">
    <location>
        <begin position="1"/>
        <end position="19"/>
    </location>
</feature>
<dbReference type="Gene3D" id="3.40.390.10">
    <property type="entry name" value="Collagenase (Catalytic Domain)"/>
    <property type="match status" value="1"/>
</dbReference>
<name>A0A364MSI8_STELY</name>
<dbReference type="SUPFAM" id="SSF55486">
    <property type="entry name" value="Metalloproteases ('zincins'), catalytic domain"/>
    <property type="match status" value="1"/>
</dbReference>
<keyword evidence="4" id="KW-1185">Reference proteome</keyword>
<keyword evidence="3" id="KW-0645">Protease</keyword>
<feature type="chain" id="PRO_5016942557" evidence="2">
    <location>
        <begin position="20"/>
        <end position="400"/>
    </location>
</feature>
<proteinExistence type="predicted"/>
<dbReference type="InterPro" id="IPR024079">
    <property type="entry name" value="MetalloPept_cat_dom_sf"/>
</dbReference>
<feature type="region of interest" description="Disordered" evidence="1">
    <location>
        <begin position="368"/>
        <end position="400"/>
    </location>
</feature>
<dbReference type="EMBL" id="QGDH01000315">
    <property type="protein sequence ID" value="RAR00896.1"/>
    <property type="molecule type" value="Genomic_DNA"/>
</dbReference>
<feature type="compositionally biased region" description="Basic and acidic residues" evidence="1">
    <location>
        <begin position="378"/>
        <end position="400"/>
    </location>
</feature>
<sequence>MHLLPILIFLLASAEGVFGGSRFWEAKAPNKRTNPRPNYLAIETLNATSSLSKRAFSIESRPGQAGVPRIWPKKTIRYCFENSQGHDKLEGLWKSAIELWAQLNRHGFKYEEVSDAECESEEKRDSVLHIHYNDYGRFSTTLGIPVVDAQEITDNPATATRGPTMHLSDKEGVGQEKTEANIAHELGHAWGLAHEHQNPHHWEQSDLLGPSWNIPLHNDKVYFETSDFDCGNLEDHYKIHKSVQVLIDTETDEQKRSVLQEEYNNLCVLRVVANKYGFSAADWLPVDNTANMVRDAQFDPDSIMLYPSRAGGGDNAENRRIIMQYKAGSMPNLRDRLIPTRHRPSNMDIERIVTLYGEPAPSTLEVMHNSGSSKFHSKFKETRSSGEFSRAGDTKDGTCA</sequence>
<gene>
    <name evidence="3" type="ORF">DDE83_009026</name>
</gene>
<dbReference type="GO" id="GO:0006508">
    <property type="term" value="P:proteolysis"/>
    <property type="evidence" value="ECO:0007669"/>
    <property type="project" value="UniProtKB-KW"/>
</dbReference>
<accession>A0A364MSI8</accession>
<evidence type="ECO:0000256" key="1">
    <source>
        <dbReference type="SAM" id="MobiDB-lite"/>
    </source>
</evidence>
<organism evidence="3 4">
    <name type="scientific">Stemphylium lycopersici</name>
    <name type="common">Tomato gray leaf spot disease fungus</name>
    <name type="synonym">Thyrospora lycopersici</name>
    <dbReference type="NCBI Taxonomy" id="183478"/>
    <lineage>
        <taxon>Eukaryota</taxon>
        <taxon>Fungi</taxon>
        <taxon>Dikarya</taxon>
        <taxon>Ascomycota</taxon>
        <taxon>Pezizomycotina</taxon>
        <taxon>Dothideomycetes</taxon>
        <taxon>Pleosporomycetidae</taxon>
        <taxon>Pleosporales</taxon>
        <taxon>Pleosporineae</taxon>
        <taxon>Pleosporaceae</taxon>
        <taxon>Stemphylium</taxon>
    </lineage>
</organism>
<dbReference type="OrthoDB" id="291007at2759"/>
<dbReference type="GO" id="GO:0008237">
    <property type="term" value="F:metallopeptidase activity"/>
    <property type="evidence" value="ECO:0007669"/>
    <property type="project" value="UniProtKB-KW"/>
</dbReference>
<evidence type="ECO:0000256" key="2">
    <source>
        <dbReference type="SAM" id="SignalP"/>
    </source>
</evidence>
<keyword evidence="3" id="KW-0378">Hydrolase</keyword>